<evidence type="ECO:0000256" key="7">
    <source>
        <dbReference type="ARBA" id="ARBA00022583"/>
    </source>
</evidence>
<dbReference type="GO" id="GO:0030122">
    <property type="term" value="C:AP-2 adaptor complex"/>
    <property type="evidence" value="ECO:0007669"/>
    <property type="project" value="InterPro"/>
</dbReference>
<comment type="similarity">
    <text evidence="3">Belongs to the adaptor complexes small subunit family.</text>
</comment>
<keyword evidence="7" id="KW-0254">Endocytosis</keyword>
<evidence type="ECO:0000256" key="13">
    <source>
        <dbReference type="ARBA" id="ARBA00032679"/>
    </source>
</evidence>
<dbReference type="InterPro" id="IPR022775">
    <property type="entry name" value="AP_mu_sigma_su"/>
</dbReference>
<dbReference type="InterPro" id="IPR027156">
    <property type="entry name" value="APS2"/>
</dbReference>
<keyword evidence="6" id="KW-1003">Cell membrane</keyword>
<keyword evidence="9" id="KW-0472">Membrane</keyword>
<evidence type="ECO:0000256" key="1">
    <source>
        <dbReference type="ARBA" id="ARBA00004236"/>
    </source>
</evidence>
<comment type="caution">
    <text evidence="15">The sequence shown here is derived from an EMBL/GenBank/DDBJ whole genome shotgun (WGS) entry which is preliminary data.</text>
</comment>
<dbReference type="AlphaFoldDB" id="A0A8K0MJR0"/>
<keyword evidence="5" id="KW-0813">Transport</keyword>
<evidence type="ECO:0000256" key="11">
    <source>
        <dbReference type="ARBA" id="ARBA00032557"/>
    </source>
</evidence>
<evidence type="ECO:0000259" key="14">
    <source>
        <dbReference type="PROSITE" id="PS51462"/>
    </source>
</evidence>
<dbReference type="Pfam" id="PF00293">
    <property type="entry name" value="NUDIX"/>
    <property type="match status" value="1"/>
</dbReference>
<sequence length="377" mass="42572">MATGGVALRKIRFILLQNRQGKTRLAKYYVPLEDSEKHKVEYEVHRLVVNRDPKFTNFVEFHTHKVIYRRYAGLFFSLCVDITDNELAYLECIHLFVEILDHFFSNVCELDLVFNFHKVYLILDEFILAGELQETSKKLCNFWSAIDSFLFKQWLKNMQSETGILAGGDMSLQRVLIQGVDMFGKRIGFLKFTADVYDKATGKKVPGIVFARGPAVAILILLDSEGETYAVLTEQVRVPVGRLILELPAGMLDADEGDFVGTAVREVEEETGISLNLEDVIDLTAFLDPTTGCRVFPSPGGCDEEIGLFLYKGKVEKGVIRQLQGKETGLREHGELIKVHVVPYEKLWRTTADAKVLTAIALYEMAQRQGLLPPLNS</sequence>
<evidence type="ECO:0000256" key="2">
    <source>
        <dbReference type="ARBA" id="ARBA00004277"/>
    </source>
</evidence>
<protein>
    <recommendedName>
        <fullName evidence="4">AP-2 complex subunit sigma</fullName>
    </recommendedName>
    <alternativeName>
        <fullName evidence="13">Clathrin coat assembly protein AP17</fullName>
    </alternativeName>
    <alternativeName>
        <fullName evidence="11">Clathrin coat-associated protein AP17</fullName>
    </alternativeName>
    <alternativeName>
        <fullName evidence="12">Sigma2-adaptin</fullName>
    </alternativeName>
</protein>
<dbReference type="FunFam" id="3.90.79.10:FF:000050">
    <property type="entry name" value="Nudix hydrolase 14 chloroplastic"/>
    <property type="match status" value="1"/>
</dbReference>
<dbReference type="InterPro" id="IPR015797">
    <property type="entry name" value="NUDIX_hydrolase-like_dom_sf"/>
</dbReference>
<evidence type="ECO:0000256" key="12">
    <source>
        <dbReference type="ARBA" id="ARBA00032648"/>
    </source>
</evidence>
<dbReference type="InterPro" id="IPR016635">
    <property type="entry name" value="AP_complex_ssu"/>
</dbReference>
<dbReference type="InterPro" id="IPR011012">
    <property type="entry name" value="Longin-like_dom_sf"/>
</dbReference>
<name>A0A8K0MJR0_9ROSA</name>
<evidence type="ECO:0000256" key="6">
    <source>
        <dbReference type="ARBA" id="ARBA00022475"/>
    </source>
</evidence>
<dbReference type="EMBL" id="VOIH02000004">
    <property type="protein sequence ID" value="KAF3448447.1"/>
    <property type="molecule type" value="Genomic_DNA"/>
</dbReference>
<dbReference type="Proteomes" id="UP000796880">
    <property type="component" value="Unassembled WGS sequence"/>
</dbReference>
<evidence type="ECO:0000256" key="3">
    <source>
        <dbReference type="ARBA" id="ARBA00006972"/>
    </source>
</evidence>
<keyword evidence="10" id="KW-0168">Coated pit</keyword>
<dbReference type="PANTHER" id="PTHR11753">
    <property type="entry name" value="ADAPTOR COMPLEXES SMALL SUBUNIT FAMILY"/>
    <property type="match status" value="1"/>
</dbReference>
<dbReference type="InterPro" id="IPR000086">
    <property type="entry name" value="NUDIX_hydrolase_dom"/>
</dbReference>
<evidence type="ECO:0000256" key="10">
    <source>
        <dbReference type="ARBA" id="ARBA00023176"/>
    </source>
</evidence>
<evidence type="ECO:0000313" key="15">
    <source>
        <dbReference type="EMBL" id="KAF3448447.1"/>
    </source>
</evidence>
<keyword evidence="8" id="KW-0653">Protein transport</keyword>
<evidence type="ECO:0000256" key="5">
    <source>
        <dbReference type="ARBA" id="ARBA00022448"/>
    </source>
</evidence>
<dbReference type="SUPFAM" id="SSF64356">
    <property type="entry name" value="SNARE-like"/>
    <property type="match status" value="1"/>
</dbReference>
<accession>A0A8K0MJR0</accession>
<gene>
    <name evidence="15" type="ORF">FNV43_RR09160</name>
</gene>
<organism evidence="15 16">
    <name type="scientific">Rhamnella rubrinervis</name>
    <dbReference type="NCBI Taxonomy" id="2594499"/>
    <lineage>
        <taxon>Eukaryota</taxon>
        <taxon>Viridiplantae</taxon>
        <taxon>Streptophyta</taxon>
        <taxon>Embryophyta</taxon>
        <taxon>Tracheophyta</taxon>
        <taxon>Spermatophyta</taxon>
        <taxon>Magnoliopsida</taxon>
        <taxon>eudicotyledons</taxon>
        <taxon>Gunneridae</taxon>
        <taxon>Pentapetalae</taxon>
        <taxon>rosids</taxon>
        <taxon>fabids</taxon>
        <taxon>Rosales</taxon>
        <taxon>Rhamnaceae</taxon>
        <taxon>rhamnoid group</taxon>
        <taxon>Rhamneae</taxon>
        <taxon>Rhamnella</taxon>
    </lineage>
</organism>
<dbReference type="Pfam" id="PF01217">
    <property type="entry name" value="Clat_adaptor_s"/>
    <property type="match status" value="1"/>
</dbReference>
<proteinExistence type="inferred from homology"/>
<dbReference type="GO" id="GO:0072583">
    <property type="term" value="P:clathrin-dependent endocytosis"/>
    <property type="evidence" value="ECO:0007669"/>
    <property type="project" value="InterPro"/>
</dbReference>
<keyword evidence="16" id="KW-1185">Reference proteome</keyword>
<comment type="subcellular location">
    <subcellularLocation>
        <location evidence="1">Cell membrane</location>
    </subcellularLocation>
    <subcellularLocation>
        <location evidence="2">Membrane</location>
        <location evidence="2">Coated pit</location>
        <topology evidence="2">Peripheral membrane protein</topology>
        <orientation evidence="2">Cytoplasmic side</orientation>
    </subcellularLocation>
</comment>
<evidence type="ECO:0000256" key="8">
    <source>
        <dbReference type="ARBA" id="ARBA00022927"/>
    </source>
</evidence>
<evidence type="ECO:0000256" key="9">
    <source>
        <dbReference type="ARBA" id="ARBA00023136"/>
    </source>
</evidence>
<dbReference type="Gene3D" id="3.90.79.10">
    <property type="entry name" value="Nucleoside Triphosphate Pyrophosphohydrolase"/>
    <property type="match status" value="1"/>
</dbReference>
<dbReference type="PROSITE" id="PS51462">
    <property type="entry name" value="NUDIX"/>
    <property type="match status" value="1"/>
</dbReference>
<evidence type="ECO:0000256" key="4">
    <source>
        <dbReference type="ARBA" id="ARBA00013914"/>
    </source>
</evidence>
<evidence type="ECO:0000313" key="16">
    <source>
        <dbReference type="Proteomes" id="UP000796880"/>
    </source>
</evidence>
<reference evidence="15" key="1">
    <citation type="submission" date="2020-03" db="EMBL/GenBank/DDBJ databases">
        <title>A high-quality chromosome-level genome assembly of a woody plant with both climbing and erect habits, Rhamnella rubrinervis.</title>
        <authorList>
            <person name="Lu Z."/>
            <person name="Yang Y."/>
            <person name="Zhu X."/>
            <person name="Sun Y."/>
        </authorList>
    </citation>
    <scope>NUCLEOTIDE SEQUENCE</scope>
    <source>
        <strain evidence="15">BYM</strain>
        <tissue evidence="15">Leaf</tissue>
    </source>
</reference>
<dbReference type="GO" id="GO:0035615">
    <property type="term" value="F:clathrin adaptor activity"/>
    <property type="evidence" value="ECO:0007669"/>
    <property type="project" value="InterPro"/>
</dbReference>
<dbReference type="OrthoDB" id="10249920at2759"/>
<dbReference type="FunFam" id="3.30.450.60:FF:000004">
    <property type="entry name" value="AP complex subunit sigma"/>
    <property type="match status" value="1"/>
</dbReference>
<dbReference type="CDD" id="cd03424">
    <property type="entry name" value="NUDIX_ADPRase_Nudt5_UGPPase_Nudt14"/>
    <property type="match status" value="1"/>
</dbReference>
<dbReference type="CDD" id="cd14833">
    <property type="entry name" value="AP2_sigma"/>
    <property type="match status" value="1"/>
</dbReference>
<feature type="domain" description="Nudix hydrolase" evidence="14">
    <location>
        <begin position="211"/>
        <end position="364"/>
    </location>
</feature>
<dbReference type="SUPFAM" id="SSF55811">
    <property type="entry name" value="Nudix"/>
    <property type="match status" value="1"/>
</dbReference>
<dbReference type="Gene3D" id="3.30.450.60">
    <property type="match status" value="1"/>
</dbReference>
<dbReference type="GO" id="GO:0015031">
    <property type="term" value="P:protein transport"/>
    <property type="evidence" value="ECO:0007669"/>
    <property type="project" value="UniProtKB-KW"/>
</dbReference>